<accession>A0A8S5RH54</accession>
<name>A0A8S5RH54_9VIRU</name>
<dbReference type="EMBL" id="BK059105">
    <property type="protein sequence ID" value="DAE30718.1"/>
    <property type="molecule type" value="Genomic_DNA"/>
</dbReference>
<organism evidence="1">
    <name type="scientific">virus sp. ctML55</name>
    <dbReference type="NCBI Taxonomy" id="2827627"/>
    <lineage>
        <taxon>Viruses</taxon>
    </lineage>
</organism>
<reference evidence="1" key="1">
    <citation type="journal article" date="2021" name="Proc. Natl. Acad. Sci. U.S.A.">
        <title>A Catalog of Tens of Thousands of Viruses from Human Metagenomes Reveals Hidden Associations with Chronic Diseases.</title>
        <authorList>
            <person name="Tisza M.J."/>
            <person name="Buck C.B."/>
        </authorList>
    </citation>
    <scope>NUCLEOTIDE SEQUENCE</scope>
    <source>
        <strain evidence="1">CtML55</strain>
    </source>
</reference>
<proteinExistence type="predicted"/>
<evidence type="ECO:0000313" key="1">
    <source>
        <dbReference type="EMBL" id="DAE30718.1"/>
    </source>
</evidence>
<protein>
    <submittedName>
        <fullName evidence="1">Uncharacterized protein</fullName>
    </submittedName>
</protein>
<sequence>MKWYKNGASRNTYDPSIGQHNTGGDGNGSICILPYPTETSPWGGTVGLFISKGVLKLDGKSVALAENYYTKTESDERYVNVTGDTMTGPLIVKAAITGTQLISTIATGTSPLKVTSTTVVTSLNSDLLDGLHETSFFRARGD</sequence>